<sequence>MLDLIAFHLSFMEDSHLVQYPYGFRPNCRKVLENVIRSYGRVLMSSRSQLAEERISFWFSNGKRMQNVAGCKGSHSRLEKILWAR</sequence>
<evidence type="ECO:0000313" key="2">
    <source>
        <dbReference type="Proteomes" id="UP000724874"/>
    </source>
</evidence>
<comment type="caution">
    <text evidence="1">The sequence shown here is derived from an EMBL/GenBank/DDBJ whole genome shotgun (WGS) entry which is preliminary data.</text>
</comment>
<accession>A0A9P5TJA5</accession>
<organism evidence="1 2">
    <name type="scientific">Gymnopilus junonius</name>
    <name type="common">Spectacular rustgill mushroom</name>
    <name type="synonym">Gymnopilus spectabilis subsp. junonius</name>
    <dbReference type="NCBI Taxonomy" id="109634"/>
    <lineage>
        <taxon>Eukaryota</taxon>
        <taxon>Fungi</taxon>
        <taxon>Dikarya</taxon>
        <taxon>Basidiomycota</taxon>
        <taxon>Agaricomycotina</taxon>
        <taxon>Agaricomycetes</taxon>
        <taxon>Agaricomycetidae</taxon>
        <taxon>Agaricales</taxon>
        <taxon>Agaricineae</taxon>
        <taxon>Hymenogastraceae</taxon>
        <taxon>Gymnopilus</taxon>
    </lineage>
</organism>
<gene>
    <name evidence="1" type="ORF">CPB84DRAFT_156031</name>
</gene>
<name>A0A9P5TJA5_GYMJU</name>
<dbReference type="Proteomes" id="UP000724874">
    <property type="component" value="Unassembled WGS sequence"/>
</dbReference>
<dbReference type="AlphaFoldDB" id="A0A9P5TJA5"/>
<evidence type="ECO:0000313" key="1">
    <source>
        <dbReference type="EMBL" id="KAF8884410.1"/>
    </source>
</evidence>
<dbReference type="EMBL" id="JADNYJ010000108">
    <property type="protein sequence ID" value="KAF8884410.1"/>
    <property type="molecule type" value="Genomic_DNA"/>
</dbReference>
<reference evidence="1" key="1">
    <citation type="submission" date="2020-11" db="EMBL/GenBank/DDBJ databases">
        <authorList>
            <consortium name="DOE Joint Genome Institute"/>
            <person name="Ahrendt S."/>
            <person name="Riley R."/>
            <person name="Andreopoulos W."/>
            <person name="LaButti K."/>
            <person name="Pangilinan J."/>
            <person name="Ruiz-duenas F.J."/>
            <person name="Barrasa J.M."/>
            <person name="Sanchez-Garcia M."/>
            <person name="Camarero S."/>
            <person name="Miyauchi S."/>
            <person name="Serrano A."/>
            <person name="Linde D."/>
            <person name="Babiker R."/>
            <person name="Drula E."/>
            <person name="Ayuso-Fernandez I."/>
            <person name="Pacheco R."/>
            <person name="Padilla G."/>
            <person name="Ferreira P."/>
            <person name="Barriuso J."/>
            <person name="Kellner H."/>
            <person name="Castanera R."/>
            <person name="Alfaro M."/>
            <person name="Ramirez L."/>
            <person name="Pisabarro A.G."/>
            <person name="Kuo A."/>
            <person name="Tritt A."/>
            <person name="Lipzen A."/>
            <person name="He G."/>
            <person name="Yan M."/>
            <person name="Ng V."/>
            <person name="Cullen D."/>
            <person name="Martin F."/>
            <person name="Rosso M.-N."/>
            <person name="Henrissat B."/>
            <person name="Hibbett D."/>
            <person name="Martinez A.T."/>
            <person name="Grigoriev I.V."/>
        </authorList>
    </citation>
    <scope>NUCLEOTIDE SEQUENCE</scope>
    <source>
        <strain evidence="1">AH 44721</strain>
    </source>
</reference>
<keyword evidence="2" id="KW-1185">Reference proteome</keyword>
<protein>
    <submittedName>
        <fullName evidence="1">Uncharacterized protein</fullName>
    </submittedName>
</protein>
<proteinExistence type="predicted"/>